<name>A0ABV2JB93_9FIRM</name>
<dbReference type="InterPro" id="IPR007197">
    <property type="entry name" value="rSAM"/>
</dbReference>
<dbReference type="PROSITE" id="PS51918">
    <property type="entry name" value="RADICAL_SAM"/>
    <property type="match status" value="1"/>
</dbReference>
<feature type="binding site" evidence="10">
    <location>
        <position position="13"/>
    </location>
    <ligand>
        <name>GTP</name>
        <dbReference type="ChEBI" id="CHEBI:37565"/>
    </ligand>
</feature>
<keyword evidence="5 10" id="KW-0408">Iron</keyword>
<sequence>MLDKFHRKINYLRISITDLCNYRCKYCMPTTGVLKKMHSEILTFEELYYISHVFVEQGVDKIRITGGEPLLRKGVEHFIESLGNIDKIKDLAMTTNASLLKDKATKLKKAGLNRVNISLDTLNLKKFHSLTTGSLDDVLEGIDAAFEAGLEVKLNTVLLKGINEDEIEDFINITMDKNIDIRFIEVMPIGPTSDYAKEKFLSSDDIINNFDLIKIANDDIHSPAKLYKLENSLGRVGFINPLSHNFCGDCNRIRLTSDGKLKPCLHSDNVIDIKRPLRNGEDIRIYIEKALAKKPLKHHLLEGENINSSMSSIGG</sequence>
<dbReference type="CDD" id="cd21117">
    <property type="entry name" value="Twitch_MoaA"/>
    <property type="match status" value="1"/>
</dbReference>
<feature type="binding site" evidence="10">
    <location>
        <position position="67"/>
    </location>
    <ligand>
        <name>S-adenosyl-L-methionine</name>
        <dbReference type="ChEBI" id="CHEBI:59789"/>
    </ligand>
</feature>
<dbReference type="EMBL" id="JBEPMA010000013">
    <property type="protein sequence ID" value="MET3618038.1"/>
    <property type="molecule type" value="Genomic_DNA"/>
</dbReference>
<feature type="binding site" evidence="10">
    <location>
        <position position="118"/>
    </location>
    <ligand>
        <name>S-adenosyl-L-methionine</name>
        <dbReference type="ChEBI" id="CHEBI:59789"/>
    </ligand>
</feature>
<keyword evidence="7 10" id="KW-0342">GTP-binding</keyword>
<feature type="binding site" evidence="10">
    <location>
        <position position="264"/>
    </location>
    <ligand>
        <name>[4Fe-4S] cluster</name>
        <dbReference type="ChEBI" id="CHEBI:49883"/>
        <label>2</label>
        <note>4Fe-4S-substrate</note>
    </ligand>
</feature>
<keyword evidence="6 10" id="KW-0411">Iron-sulfur</keyword>
<dbReference type="CDD" id="cd01335">
    <property type="entry name" value="Radical_SAM"/>
    <property type="match status" value="1"/>
</dbReference>
<dbReference type="RefSeq" id="WP_354369004.1">
    <property type="nucleotide sequence ID" value="NZ_JBEPMA010000013.1"/>
</dbReference>
<feature type="binding site" evidence="10">
    <location>
        <position position="250"/>
    </location>
    <ligand>
        <name>[4Fe-4S] cluster</name>
        <dbReference type="ChEBI" id="CHEBI:49883"/>
        <label>2</label>
        <note>4Fe-4S-substrate</note>
    </ligand>
</feature>
<dbReference type="InterPro" id="IPR040064">
    <property type="entry name" value="MoaA-like"/>
</dbReference>
<dbReference type="NCBIfam" id="NF001199">
    <property type="entry name" value="PRK00164.2-1"/>
    <property type="match status" value="1"/>
</dbReference>
<evidence type="ECO:0000256" key="1">
    <source>
        <dbReference type="ARBA" id="ARBA00022485"/>
    </source>
</evidence>
<dbReference type="InterPro" id="IPR010505">
    <property type="entry name" value="MoaA_twitch"/>
</dbReference>
<gene>
    <name evidence="10" type="primary">moaA</name>
    <name evidence="12" type="ORF">ABID14_001673</name>
</gene>
<feature type="binding site" evidence="10">
    <location>
        <position position="94"/>
    </location>
    <ligand>
        <name>GTP</name>
        <dbReference type="ChEBI" id="CHEBI:37565"/>
    </ligand>
</feature>
<keyword evidence="4 10" id="KW-0547">Nucleotide-binding</keyword>
<evidence type="ECO:0000256" key="3">
    <source>
        <dbReference type="ARBA" id="ARBA00022723"/>
    </source>
</evidence>
<protein>
    <recommendedName>
        <fullName evidence="10">GTP 3',8-cyclase</fullName>
        <ecNumber evidence="10">4.1.99.22</ecNumber>
    </recommendedName>
    <alternativeName>
        <fullName evidence="10">Molybdenum cofactor biosynthesis protein A</fullName>
    </alternativeName>
</protein>
<dbReference type="InterPro" id="IPR013785">
    <property type="entry name" value="Aldolase_TIM"/>
</dbReference>
<comment type="subunit">
    <text evidence="10">Monomer and homodimer.</text>
</comment>
<dbReference type="SFLD" id="SFLDG01383">
    <property type="entry name" value="cyclic_pyranopterin_phosphate"/>
    <property type="match status" value="1"/>
</dbReference>
<comment type="function">
    <text evidence="10">Catalyzes the cyclization of GTP to (8S)-3',8-cyclo-7,8-dihydroguanosine 5'-triphosphate.</text>
</comment>
<feature type="binding site" evidence="10">
    <location>
        <position position="27"/>
    </location>
    <ligand>
        <name>[4Fe-4S] cluster</name>
        <dbReference type="ChEBI" id="CHEBI:49883"/>
        <label>1</label>
        <note>4Fe-4S-S-AdoMet</note>
    </ligand>
</feature>
<proteinExistence type="inferred from homology"/>
<dbReference type="SMART" id="SM00729">
    <property type="entry name" value="Elp3"/>
    <property type="match status" value="1"/>
</dbReference>
<evidence type="ECO:0000256" key="7">
    <source>
        <dbReference type="ARBA" id="ARBA00023134"/>
    </source>
</evidence>
<dbReference type="SFLD" id="SFLDS00029">
    <property type="entry name" value="Radical_SAM"/>
    <property type="match status" value="1"/>
</dbReference>
<feature type="binding site" evidence="10">
    <location>
        <position position="63"/>
    </location>
    <ligand>
        <name>GTP</name>
        <dbReference type="ChEBI" id="CHEBI:37565"/>
    </ligand>
</feature>
<evidence type="ECO:0000256" key="9">
    <source>
        <dbReference type="ARBA" id="ARBA00023239"/>
    </source>
</evidence>
<dbReference type="SFLD" id="SFLDG01067">
    <property type="entry name" value="SPASM/twitch_domain_containing"/>
    <property type="match status" value="1"/>
</dbReference>
<dbReference type="InterPro" id="IPR013483">
    <property type="entry name" value="MoaA"/>
</dbReference>
<evidence type="ECO:0000259" key="11">
    <source>
        <dbReference type="PROSITE" id="PS51918"/>
    </source>
</evidence>
<dbReference type="InterPro" id="IPR058240">
    <property type="entry name" value="rSAM_sf"/>
</dbReference>
<dbReference type="Gene3D" id="3.20.20.70">
    <property type="entry name" value="Aldolase class I"/>
    <property type="match status" value="1"/>
</dbReference>
<comment type="pathway">
    <text evidence="10">Cofactor biosynthesis; molybdopterin biosynthesis.</text>
</comment>
<evidence type="ECO:0000256" key="2">
    <source>
        <dbReference type="ARBA" id="ARBA00022691"/>
    </source>
</evidence>
<keyword evidence="3 10" id="KW-0479">Metal-binding</keyword>
<evidence type="ECO:0000313" key="12">
    <source>
        <dbReference type="EMBL" id="MET3618038.1"/>
    </source>
</evidence>
<dbReference type="InterPro" id="IPR050105">
    <property type="entry name" value="MoCo_biosynth_MoaA/MoaC"/>
</dbReference>
<feature type="binding site" evidence="10">
    <location>
        <position position="24"/>
    </location>
    <ligand>
        <name>[4Fe-4S] cluster</name>
        <dbReference type="ChEBI" id="CHEBI:49883"/>
        <label>1</label>
        <note>4Fe-4S-S-AdoMet</note>
    </ligand>
</feature>
<keyword evidence="8 10" id="KW-0501">Molybdenum cofactor biosynthesis</keyword>
<reference evidence="12 13" key="1">
    <citation type="submission" date="2024-06" db="EMBL/GenBank/DDBJ databases">
        <title>Genomic Encyclopedia of Type Strains, Phase IV (KMG-IV): sequencing the most valuable type-strain genomes for metagenomic binning, comparative biology and taxonomic classification.</title>
        <authorList>
            <person name="Goeker M."/>
        </authorList>
    </citation>
    <scope>NUCLEOTIDE SEQUENCE [LARGE SCALE GENOMIC DNA]</scope>
    <source>
        <strain evidence="12 13">DSM 21460</strain>
    </source>
</reference>
<feature type="binding site" evidence="10">
    <location>
        <position position="26"/>
    </location>
    <ligand>
        <name>S-adenosyl-L-methionine</name>
        <dbReference type="ChEBI" id="CHEBI:59789"/>
    </ligand>
</feature>
<comment type="catalytic activity">
    <reaction evidence="10">
        <text>GTP + AH2 + S-adenosyl-L-methionine = (8S)-3',8-cyclo-7,8-dihydroguanosine 5'-triphosphate + 5'-deoxyadenosine + L-methionine + A + H(+)</text>
        <dbReference type="Rhea" id="RHEA:49576"/>
        <dbReference type="ChEBI" id="CHEBI:13193"/>
        <dbReference type="ChEBI" id="CHEBI:15378"/>
        <dbReference type="ChEBI" id="CHEBI:17319"/>
        <dbReference type="ChEBI" id="CHEBI:17499"/>
        <dbReference type="ChEBI" id="CHEBI:37565"/>
        <dbReference type="ChEBI" id="CHEBI:57844"/>
        <dbReference type="ChEBI" id="CHEBI:59789"/>
        <dbReference type="ChEBI" id="CHEBI:131766"/>
        <dbReference type="EC" id="4.1.99.22"/>
    </reaction>
</comment>
<dbReference type="EC" id="4.1.99.22" evidence="10"/>
<feature type="domain" description="Radical SAM core" evidence="11">
    <location>
        <begin position="4"/>
        <end position="224"/>
    </location>
</feature>
<evidence type="ECO:0000256" key="4">
    <source>
        <dbReference type="ARBA" id="ARBA00022741"/>
    </source>
</evidence>
<dbReference type="HAMAP" id="MF_01225_B">
    <property type="entry name" value="MoaA_B"/>
    <property type="match status" value="1"/>
</dbReference>
<evidence type="ECO:0000256" key="8">
    <source>
        <dbReference type="ARBA" id="ARBA00023150"/>
    </source>
</evidence>
<feature type="binding site" evidence="10">
    <location>
        <begin position="252"/>
        <end position="254"/>
    </location>
    <ligand>
        <name>GTP</name>
        <dbReference type="ChEBI" id="CHEBI:37565"/>
    </ligand>
</feature>
<dbReference type="Pfam" id="PF06463">
    <property type="entry name" value="Mob_synth_C"/>
    <property type="match status" value="1"/>
</dbReference>
<dbReference type="Proteomes" id="UP001549162">
    <property type="component" value="Unassembled WGS sequence"/>
</dbReference>
<keyword evidence="13" id="KW-1185">Reference proteome</keyword>
<dbReference type="NCBIfam" id="TIGR02666">
    <property type="entry name" value="moaA"/>
    <property type="match status" value="1"/>
</dbReference>
<comment type="similarity">
    <text evidence="10">Belongs to the radical SAM superfamily. MoaA family.</text>
</comment>
<accession>A0ABV2JB93</accession>
<dbReference type="SUPFAM" id="SSF102114">
    <property type="entry name" value="Radical SAM enzymes"/>
    <property type="match status" value="1"/>
</dbReference>
<keyword evidence="2 10" id="KW-0949">S-adenosyl-L-methionine</keyword>
<comment type="cofactor">
    <cofactor evidence="10">
        <name>[4Fe-4S] cluster</name>
        <dbReference type="ChEBI" id="CHEBI:49883"/>
    </cofactor>
    <text evidence="10">Binds 2 [4Fe-4S] clusters. Binds 1 [4Fe-4S] cluster coordinated with 3 cysteines and an exchangeable S-adenosyl-L-methionine and 1 [4Fe-4S] cluster coordinated with 3 cysteines and the GTP-derived substrate.</text>
</comment>
<feature type="binding site" evidence="10">
    <location>
        <position position="20"/>
    </location>
    <ligand>
        <name>[4Fe-4S] cluster</name>
        <dbReference type="ChEBI" id="CHEBI:49883"/>
        <label>1</label>
        <note>4Fe-4S-S-AdoMet</note>
    </ligand>
</feature>
<dbReference type="PANTHER" id="PTHR22960">
    <property type="entry name" value="MOLYBDOPTERIN COFACTOR SYNTHESIS PROTEIN A"/>
    <property type="match status" value="1"/>
</dbReference>
<dbReference type="PANTHER" id="PTHR22960:SF0">
    <property type="entry name" value="MOLYBDENUM COFACTOR BIOSYNTHESIS PROTEIN 1"/>
    <property type="match status" value="1"/>
</dbReference>
<keyword evidence="9 10" id="KW-0456">Lyase</keyword>
<dbReference type="Pfam" id="PF04055">
    <property type="entry name" value="Radical_SAM"/>
    <property type="match status" value="1"/>
</dbReference>
<evidence type="ECO:0000256" key="10">
    <source>
        <dbReference type="HAMAP-Rule" id="MF_01225"/>
    </source>
</evidence>
<evidence type="ECO:0000256" key="5">
    <source>
        <dbReference type="ARBA" id="ARBA00023004"/>
    </source>
</evidence>
<dbReference type="InterPro" id="IPR006638">
    <property type="entry name" value="Elp3/MiaA/NifB-like_rSAM"/>
</dbReference>
<comment type="caution">
    <text evidence="12">The sequence shown here is derived from an EMBL/GenBank/DDBJ whole genome shotgun (WGS) entry which is preliminary data.</text>
</comment>
<feature type="binding site" evidence="10">
    <location>
        <position position="153"/>
    </location>
    <ligand>
        <name>GTP</name>
        <dbReference type="ChEBI" id="CHEBI:37565"/>
    </ligand>
</feature>
<evidence type="ECO:0000313" key="13">
    <source>
        <dbReference type="Proteomes" id="UP001549162"/>
    </source>
</evidence>
<evidence type="ECO:0000256" key="6">
    <source>
        <dbReference type="ARBA" id="ARBA00023014"/>
    </source>
</evidence>
<keyword evidence="1 10" id="KW-0004">4Fe-4S</keyword>
<dbReference type="SFLD" id="SFLDG01386">
    <property type="entry name" value="main_SPASM_domain-containing"/>
    <property type="match status" value="1"/>
</dbReference>
<organism evidence="12 13">
    <name type="scientific">Peptoniphilus olsenii</name>
    <dbReference type="NCBI Taxonomy" id="411570"/>
    <lineage>
        <taxon>Bacteria</taxon>
        <taxon>Bacillati</taxon>
        <taxon>Bacillota</taxon>
        <taxon>Tissierellia</taxon>
        <taxon>Tissierellales</taxon>
        <taxon>Peptoniphilaceae</taxon>
        <taxon>Peptoniphilus</taxon>
    </lineage>
</organism>
<feature type="binding site" evidence="10">
    <location>
        <position position="247"/>
    </location>
    <ligand>
        <name>[4Fe-4S] cluster</name>
        <dbReference type="ChEBI" id="CHEBI:49883"/>
        <label>2</label>
        <note>4Fe-4S-substrate</note>
    </ligand>
</feature>
<feature type="binding site" evidence="10">
    <location>
        <position position="187"/>
    </location>
    <ligand>
        <name>S-adenosyl-L-methionine</name>
        <dbReference type="ChEBI" id="CHEBI:59789"/>
    </ligand>
</feature>